<keyword evidence="7 8" id="KW-0949">S-adenosyl-L-methionine</keyword>
<evidence type="ECO:0000313" key="11">
    <source>
        <dbReference type="EMBL" id="RKF73128.1"/>
    </source>
</evidence>
<evidence type="ECO:0000256" key="10">
    <source>
        <dbReference type="SAM" id="MobiDB-lite"/>
    </source>
</evidence>
<feature type="region of interest" description="Disordered" evidence="10">
    <location>
        <begin position="1"/>
        <end position="36"/>
    </location>
</feature>
<feature type="binding site" evidence="9">
    <location>
        <position position="120"/>
    </location>
    <ligand>
        <name>S-adenosyl-L-methionine</name>
        <dbReference type="ChEBI" id="CHEBI:59789"/>
    </ligand>
</feature>
<feature type="binding site" evidence="9">
    <location>
        <position position="234"/>
    </location>
    <ligand>
        <name>S-adenosyl-L-methionine</name>
        <dbReference type="ChEBI" id="CHEBI:59789"/>
    </ligand>
</feature>
<keyword evidence="5 8" id="KW-0489">Methyltransferase</keyword>
<evidence type="ECO:0000313" key="12">
    <source>
        <dbReference type="Proteomes" id="UP000285326"/>
    </source>
</evidence>
<protein>
    <recommendedName>
        <fullName evidence="4 8">Leucine carboxyl methyltransferase 1</fullName>
        <ecNumber evidence="3 8">2.1.1.233</ecNumber>
    </recommendedName>
</protein>
<evidence type="ECO:0000256" key="7">
    <source>
        <dbReference type="ARBA" id="ARBA00022691"/>
    </source>
</evidence>
<comment type="catalytic activity">
    <reaction evidence="1 8">
        <text>[phosphatase 2A protein]-C-terminal L-leucine + S-adenosyl-L-methionine = [phosphatase 2A protein]-C-terminal L-leucine methyl ester + S-adenosyl-L-homocysteine</text>
        <dbReference type="Rhea" id="RHEA:48544"/>
        <dbReference type="Rhea" id="RHEA-COMP:12134"/>
        <dbReference type="Rhea" id="RHEA-COMP:12135"/>
        <dbReference type="ChEBI" id="CHEBI:57856"/>
        <dbReference type="ChEBI" id="CHEBI:59789"/>
        <dbReference type="ChEBI" id="CHEBI:90516"/>
        <dbReference type="ChEBI" id="CHEBI:90517"/>
        <dbReference type="EC" id="2.1.1.233"/>
    </reaction>
</comment>
<dbReference type="PANTHER" id="PTHR13600:SF21">
    <property type="entry name" value="LEUCINE CARBOXYL METHYLTRANSFERASE 1"/>
    <property type="match status" value="1"/>
</dbReference>
<dbReference type="GO" id="GO:0032259">
    <property type="term" value="P:methylation"/>
    <property type="evidence" value="ECO:0007669"/>
    <property type="project" value="UniProtKB-KW"/>
</dbReference>
<keyword evidence="6 8" id="KW-0808">Transferase</keyword>
<organism evidence="11 12">
    <name type="scientific">Golovinomyces cichoracearum</name>
    <dbReference type="NCBI Taxonomy" id="62708"/>
    <lineage>
        <taxon>Eukaryota</taxon>
        <taxon>Fungi</taxon>
        <taxon>Dikarya</taxon>
        <taxon>Ascomycota</taxon>
        <taxon>Pezizomycotina</taxon>
        <taxon>Leotiomycetes</taxon>
        <taxon>Erysiphales</taxon>
        <taxon>Erysiphaceae</taxon>
        <taxon>Golovinomyces</taxon>
    </lineage>
</organism>
<dbReference type="Pfam" id="PF04072">
    <property type="entry name" value="LCM"/>
    <property type="match status" value="1"/>
</dbReference>
<comment type="similarity">
    <text evidence="2 8">Belongs to the methyltransferase superfamily. LCMT family.</text>
</comment>
<reference evidence="11 12" key="1">
    <citation type="journal article" date="2018" name="BMC Genomics">
        <title>Comparative genome analyses reveal sequence features reflecting distinct modes of host-adaptation between dicot and monocot powdery mildew.</title>
        <authorList>
            <person name="Wu Y."/>
            <person name="Ma X."/>
            <person name="Pan Z."/>
            <person name="Kale S.D."/>
            <person name="Song Y."/>
            <person name="King H."/>
            <person name="Zhang Q."/>
            <person name="Presley C."/>
            <person name="Deng X."/>
            <person name="Wei C.I."/>
            <person name="Xiao S."/>
        </authorList>
    </citation>
    <scope>NUCLEOTIDE SEQUENCE [LARGE SCALE GENOMIC DNA]</scope>
    <source>
        <strain evidence="11">UMSG1</strain>
    </source>
</reference>
<comment type="function">
    <text evidence="8">Methylates the carboxyl group of the C-terminal leucine residue of protein phosphatase 2A catalytic subunits to form alpha-leucine ester residues.</text>
</comment>
<gene>
    <name evidence="11" type="ORF">GcM1_245048</name>
</gene>
<dbReference type="EMBL" id="MCBS01024576">
    <property type="protein sequence ID" value="RKF73128.1"/>
    <property type="molecule type" value="Genomic_DNA"/>
</dbReference>
<evidence type="ECO:0000256" key="9">
    <source>
        <dbReference type="PIRSR" id="PIRSR016305-1"/>
    </source>
</evidence>
<feature type="compositionally biased region" description="Basic residues" evidence="10">
    <location>
        <begin position="14"/>
        <end position="26"/>
    </location>
</feature>
<accession>A0A420IF08</accession>
<evidence type="ECO:0000256" key="5">
    <source>
        <dbReference type="ARBA" id="ARBA00022603"/>
    </source>
</evidence>
<proteinExistence type="inferred from homology"/>
<dbReference type="AlphaFoldDB" id="A0A420IF08"/>
<evidence type="ECO:0000256" key="8">
    <source>
        <dbReference type="PIRNR" id="PIRNR016305"/>
    </source>
</evidence>
<feature type="binding site" evidence="9">
    <location>
        <begin position="207"/>
        <end position="208"/>
    </location>
    <ligand>
        <name>S-adenosyl-L-methionine</name>
        <dbReference type="ChEBI" id="CHEBI:59789"/>
    </ligand>
</feature>
<dbReference type="PIRSF" id="PIRSF016305">
    <property type="entry name" value="LCM_mtfrase"/>
    <property type="match status" value="1"/>
</dbReference>
<dbReference type="InterPro" id="IPR007213">
    <property type="entry name" value="Ppm1/Ppm2/Tcmp"/>
</dbReference>
<dbReference type="InterPro" id="IPR029063">
    <property type="entry name" value="SAM-dependent_MTases_sf"/>
</dbReference>
<name>A0A420IF08_9PEZI</name>
<feature type="binding site" evidence="9">
    <location>
        <position position="90"/>
    </location>
    <ligand>
        <name>S-adenosyl-L-methionine</name>
        <dbReference type="ChEBI" id="CHEBI:59789"/>
    </ligand>
</feature>
<feature type="compositionally biased region" description="Basic and acidic residues" evidence="10">
    <location>
        <begin position="27"/>
        <end position="36"/>
    </location>
</feature>
<evidence type="ECO:0000256" key="4">
    <source>
        <dbReference type="ARBA" id="ARBA00017497"/>
    </source>
</evidence>
<dbReference type="Proteomes" id="UP000285326">
    <property type="component" value="Unassembled WGS sequence"/>
</dbReference>
<dbReference type="InterPro" id="IPR016651">
    <property type="entry name" value="LCMT1"/>
</dbReference>
<comment type="caution">
    <text evidence="11">The sequence shown here is derived from an EMBL/GenBank/DDBJ whole genome shotgun (WGS) entry which is preliminary data.</text>
</comment>
<dbReference type="EC" id="2.1.1.233" evidence="3 8"/>
<dbReference type="GO" id="GO:0018423">
    <property type="term" value="F:protein C-terminal leucine carboxyl O-methyltransferase activity"/>
    <property type="evidence" value="ECO:0007669"/>
    <property type="project" value="UniProtKB-EC"/>
</dbReference>
<dbReference type="Gene3D" id="3.40.50.150">
    <property type="entry name" value="Vaccinia Virus protein VP39"/>
    <property type="match status" value="1"/>
</dbReference>
<dbReference type="PANTHER" id="PTHR13600">
    <property type="entry name" value="LEUCINE CARBOXYL METHYLTRANSFERASE"/>
    <property type="match status" value="1"/>
</dbReference>
<evidence type="ECO:0000256" key="2">
    <source>
        <dbReference type="ARBA" id="ARBA00010703"/>
    </source>
</evidence>
<dbReference type="SUPFAM" id="SSF53335">
    <property type="entry name" value="S-adenosyl-L-methionine-dependent methyltransferases"/>
    <property type="match status" value="1"/>
</dbReference>
<evidence type="ECO:0000256" key="6">
    <source>
        <dbReference type="ARBA" id="ARBA00022679"/>
    </source>
</evidence>
<evidence type="ECO:0000256" key="3">
    <source>
        <dbReference type="ARBA" id="ARBA00012834"/>
    </source>
</evidence>
<evidence type="ECO:0000256" key="1">
    <source>
        <dbReference type="ARBA" id="ARBA00000724"/>
    </source>
</evidence>
<sequence length="381" mass="43562">MAAPHIPNLLSLRGKPRTRGLTKRRGSPHDEAKSFQKKTELVIQGTDNDAAVSRLSAVTLGYLKDPYASIFVKGPISRRLPIINRGTYGRTFALDTLISIFLSSNQSSCEKQTRQIISLGAGTDTRYFRIRDSNKDTNVIYHEFDFPAVSAAKRQIVLAHLEKLRDPKLEDFWSTQSVEDKSITMEWGFVRQGGDSEEISYCFHPFDLRDFAGPNPPNSFVGLRTDLPTLILSECCLCYMNITESKSVVTWFTNKIPSIGIILYEPIGADDSFGQMMISNLAVRNITMPSLAHYKSLSDQRKRLSELGFNNLDPRNGCEAQDIENIWEKWVTPFEKQRVDDLEGLDEVEEWQMLARHYAIVWAWRSVADEWQNWRRSENLK</sequence>